<dbReference type="AlphaFoldDB" id="A0A168D9N6"/>
<dbReference type="STRING" id="494026.PGLA_24175"/>
<evidence type="ECO:0000259" key="5">
    <source>
        <dbReference type="Pfam" id="PF14748"/>
    </source>
</evidence>
<feature type="domain" description="Pyrroline-5-carboxylate reductase catalytic N-terminal" evidence="4">
    <location>
        <begin position="2"/>
        <end position="97"/>
    </location>
</feature>
<evidence type="ECO:0000313" key="7">
    <source>
        <dbReference type="Proteomes" id="UP000076967"/>
    </source>
</evidence>
<evidence type="ECO:0000256" key="2">
    <source>
        <dbReference type="HAMAP-Rule" id="MF_01925"/>
    </source>
</evidence>
<reference evidence="6 7" key="1">
    <citation type="submission" date="2016-03" db="EMBL/GenBank/DDBJ databases">
        <title>Draft genome sequence of Paenibacillus glacialis DSM 22343.</title>
        <authorList>
            <person name="Shin S.-K."/>
            <person name="Yi H."/>
        </authorList>
    </citation>
    <scope>NUCLEOTIDE SEQUENCE [LARGE SCALE GENOMIC DNA]</scope>
    <source>
        <strain evidence="6 7">DSM 22343</strain>
    </source>
</reference>
<evidence type="ECO:0000313" key="6">
    <source>
        <dbReference type="EMBL" id="OAB34002.1"/>
    </source>
</evidence>
<dbReference type="Gene3D" id="3.40.50.720">
    <property type="entry name" value="NAD(P)-binding Rossmann-like Domain"/>
    <property type="match status" value="1"/>
</dbReference>
<comment type="catalytic activity">
    <reaction evidence="2">
        <text>L-proline + NAD(+) = (S)-1-pyrroline-5-carboxylate + NADH + 2 H(+)</text>
        <dbReference type="Rhea" id="RHEA:14105"/>
        <dbReference type="ChEBI" id="CHEBI:15378"/>
        <dbReference type="ChEBI" id="CHEBI:17388"/>
        <dbReference type="ChEBI" id="CHEBI:57540"/>
        <dbReference type="ChEBI" id="CHEBI:57945"/>
        <dbReference type="ChEBI" id="CHEBI:60039"/>
        <dbReference type="EC" id="1.5.1.2"/>
    </reaction>
</comment>
<dbReference type="RefSeq" id="WP_068537745.1">
    <property type="nucleotide sequence ID" value="NZ_LVJH01000070.1"/>
</dbReference>
<dbReference type="EC" id="1.5.1.2" evidence="2"/>
<keyword evidence="2 3" id="KW-0521">NADP</keyword>
<dbReference type="InterPro" id="IPR028939">
    <property type="entry name" value="P5C_Rdtase_cat_N"/>
</dbReference>
<dbReference type="InterPro" id="IPR029036">
    <property type="entry name" value="P5CR_dimer"/>
</dbReference>
<protein>
    <recommendedName>
        <fullName evidence="2">Pyrroline-5-carboxylate reductase</fullName>
        <shortName evidence="2">P5C reductase</shortName>
        <shortName evidence="2">P5CR</shortName>
        <ecNumber evidence="2">1.5.1.2</ecNumber>
    </recommendedName>
    <alternativeName>
        <fullName evidence="2">PCA reductase</fullName>
    </alternativeName>
</protein>
<dbReference type="SUPFAM" id="SSF51735">
    <property type="entry name" value="NAD(P)-binding Rossmann-fold domains"/>
    <property type="match status" value="1"/>
</dbReference>
<dbReference type="GO" id="GO:0005737">
    <property type="term" value="C:cytoplasm"/>
    <property type="evidence" value="ECO:0007669"/>
    <property type="project" value="UniProtKB-SubCell"/>
</dbReference>
<dbReference type="InterPro" id="IPR000304">
    <property type="entry name" value="Pyrroline-COOH_reductase"/>
</dbReference>
<comment type="subcellular location">
    <subcellularLocation>
        <location evidence="2">Cytoplasm</location>
    </subcellularLocation>
</comment>
<keyword evidence="2" id="KW-0963">Cytoplasm</keyword>
<dbReference type="EMBL" id="LVJH01000070">
    <property type="protein sequence ID" value="OAB34002.1"/>
    <property type="molecule type" value="Genomic_DNA"/>
</dbReference>
<comment type="function">
    <text evidence="2">Catalyzes the reduction of 1-pyrroline-5-carboxylate (PCA) to L-proline.</text>
</comment>
<dbReference type="SUPFAM" id="SSF48179">
    <property type="entry name" value="6-phosphogluconate dehydrogenase C-terminal domain-like"/>
    <property type="match status" value="1"/>
</dbReference>
<dbReference type="Gene3D" id="1.10.3730.10">
    <property type="entry name" value="ProC C-terminal domain-like"/>
    <property type="match status" value="1"/>
</dbReference>
<comment type="similarity">
    <text evidence="1 2">Belongs to the pyrroline-5-carboxylate reductase family.</text>
</comment>
<feature type="binding site" evidence="3">
    <location>
        <begin position="6"/>
        <end position="11"/>
    </location>
    <ligand>
        <name>NADP(+)</name>
        <dbReference type="ChEBI" id="CHEBI:58349"/>
    </ligand>
</feature>
<dbReference type="UniPathway" id="UPA00098">
    <property type="reaction ID" value="UER00361"/>
</dbReference>
<dbReference type="Pfam" id="PF03807">
    <property type="entry name" value="F420_oxidored"/>
    <property type="match status" value="1"/>
</dbReference>
<dbReference type="InterPro" id="IPR036291">
    <property type="entry name" value="NAD(P)-bd_dom_sf"/>
</dbReference>
<dbReference type="PANTHER" id="PTHR11645:SF51">
    <property type="entry name" value="COME OPERON PROTEIN 4"/>
    <property type="match status" value="1"/>
</dbReference>
<sequence>MKIGLIGTGSMGSLLLDAFIYFGAIQPQQLYISNRSKEKLLLLSERHEGLNISQNNIETVTHCDILFVCVKPLQFTTIIEEIKDHVRSDQLLVSITSPVQLHHLENNLSCKIAKIIPSVTHKVGSGASLVMYGSRIQEKEKQLLHDLLSFISKPIEIKETQARINSDFTSCGPAFMSFFLIKWIEAAVEMTGISREEITCLASEMMLGTGTLLTQGGLTPLQLQELVAVPGGITAQALSQLNQSLDGVFHNLITTTHNKYVEDVEKLNELLGDIN</sequence>
<evidence type="ECO:0000256" key="1">
    <source>
        <dbReference type="ARBA" id="ARBA00005525"/>
    </source>
</evidence>
<dbReference type="PIRSF" id="PIRSF000193">
    <property type="entry name" value="Pyrrol-5-carb_rd"/>
    <property type="match status" value="1"/>
</dbReference>
<comment type="caution">
    <text evidence="6">The sequence shown here is derived from an EMBL/GenBank/DDBJ whole genome shotgun (WGS) entry which is preliminary data.</text>
</comment>
<gene>
    <name evidence="2" type="primary">proC</name>
    <name evidence="6" type="ORF">PGLA_24175</name>
</gene>
<keyword evidence="2" id="KW-0641">Proline biosynthesis</keyword>
<dbReference type="GO" id="GO:0055129">
    <property type="term" value="P:L-proline biosynthetic process"/>
    <property type="evidence" value="ECO:0007669"/>
    <property type="project" value="UniProtKB-UniRule"/>
</dbReference>
<dbReference type="Proteomes" id="UP000076967">
    <property type="component" value="Unassembled WGS sequence"/>
</dbReference>
<dbReference type="PANTHER" id="PTHR11645">
    <property type="entry name" value="PYRROLINE-5-CARBOXYLATE REDUCTASE"/>
    <property type="match status" value="1"/>
</dbReference>
<dbReference type="InterPro" id="IPR053790">
    <property type="entry name" value="P5CR-like_CS"/>
</dbReference>
<comment type="catalytic activity">
    <reaction evidence="2">
        <text>L-proline + NADP(+) = (S)-1-pyrroline-5-carboxylate + NADPH + 2 H(+)</text>
        <dbReference type="Rhea" id="RHEA:14109"/>
        <dbReference type="ChEBI" id="CHEBI:15378"/>
        <dbReference type="ChEBI" id="CHEBI:17388"/>
        <dbReference type="ChEBI" id="CHEBI:57783"/>
        <dbReference type="ChEBI" id="CHEBI:58349"/>
        <dbReference type="ChEBI" id="CHEBI:60039"/>
        <dbReference type="EC" id="1.5.1.2"/>
    </reaction>
</comment>
<dbReference type="HAMAP" id="MF_01925">
    <property type="entry name" value="P5C_reductase"/>
    <property type="match status" value="1"/>
</dbReference>
<evidence type="ECO:0000259" key="4">
    <source>
        <dbReference type="Pfam" id="PF03807"/>
    </source>
</evidence>
<feature type="domain" description="Pyrroline-5-carboxylate reductase dimerisation" evidence="5">
    <location>
        <begin position="160"/>
        <end position="261"/>
    </location>
</feature>
<keyword evidence="2" id="KW-0560">Oxidoreductase</keyword>
<evidence type="ECO:0000256" key="3">
    <source>
        <dbReference type="PIRSR" id="PIRSR000193-1"/>
    </source>
</evidence>
<dbReference type="InterPro" id="IPR008927">
    <property type="entry name" value="6-PGluconate_DH-like_C_sf"/>
</dbReference>
<name>A0A168D9N6_9BACL</name>
<dbReference type="OrthoDB" id="9805754at2"/>
<organism evidence="6 7">
    <name type="scientific">Paenibacillus glacialis</name>
    <dbReference type="NCBI Taxonomy" id="494026"/>
    <lineage>
        <taxon>Bacteria</taxon>
        <taxon>Bacillati</taxon>
        <taxon>Bacillota</taxon>
        <taxon>Bacilli</taxon>
        <taxon>Bacillales</taxon>
        <taxon>Paenibacillaceae</taxon>
        <taxon>Paenibacillus</taxon>
    </lineage>
</organism>
<dbReference type="PROSITE" id="PS00521">
    <property type="entry name" value="P5CR"/>
    <property type="match status" value="1"/>
</dbReference>
<keyword evidence="2" id="KW-0028">Amino-acid biosynthesis</keyword>
<feature type="binding site" evidence="3">
    <location>
        <position position="56"/>
    </location>
    <ligand>
        <name>NADPH</name>
        <dbReference type="ChEBI" id="CHEBI:57783"/>
    </ligand>
</feature>
<dbReference type="GO" id="GO:0004735">
    <property type="term" value="F:pyrroline-5-carboxylate reductase activity"/>
    <property type="evidence" value="ECO:0007669"/>
    <property type="project" value="UniProtKB-UniRule"/>
</dbReference>
<dbReference type="Pfam" id="PF14748">
    <property type="entry name" value="P5CR_dimer"/>
    <property type="match status" value="1"/>
</dbReference>
<dbReference type="NCBIfam" id="NF005814">
    <property type="entry name" value="PRK07680.1"/>
    <property type="match status" value="1"/>
</dbReference>
<comment type="pathway">
    <text evidence="2">Amino-acid biosynthesis; L-proline biosynthesis; L-proline from L-glutamate 5-semialdehyde: step 1/1.</text>
</comment>
<keyword evidence="7" id="KW-1185">Reference proteome</keyword>
<proteinExistence type="inferred from homology"/>
<accession>A0A168D9N6</accession>